<evidence type="ECO:0000256" key="6">
    <source>
        <dbReference type="ARBA" id="ARBA00023180"/>
    </source>
</evidence>
<feature type="signal peptide" evidence="7">
    <location>
        <begin position="1"/>
        <end position="17"/>
    </location>
</feature>
<evidence type="ECO:0000256" key="7">
    <source>
        <dbReference type="SAM" id="SignalP"/>
    </source>
</evidence>
<dbReference type="Pfam" id="PF00450">
    <property type="entry name" value="Peptidase_S10"/>
    <property type="match status" value="1"/>
</dbReference>
<comment type="caution">
    <text evidence="8">The sequence shown here is derived from an EMBL/GenBank/DDBJ whole genome shotgun (WGS) entry which is preliminary data.</text>
</comment>
<comment type="similarity">
    <text evidence="1">Belongs to the peptidase S10 family.</text>
</comment>
<dbReference type="InterPro" id="IPR029058">
    <property type="entry name" value="AB_hydrolase_fold"/>
</dbReference>
<evidence type="ECO:0000256" key="4">
    <source>
        <dbReference type="ARBA" id="ARBA00022670"/>
    </source>
</evidence>
<evidence type="ECO:0000256" key="3">
    <source>
        <dbReference type="ARBA" id="ARBA00022645"/>
    </source>
</evidence>
<reference evidence="8 9" key="1">
    <citation type="journal article" date="2016" name="Sci. Rep.">
        <title>Insights into Adaptations to a Near-Obligate Nematode Endoparasitic Lifestyle from the Finished Genome of Drechmeria coniospora.</title>
        <authorList>
            <person name="Zhang L."/>
            <person name="Zhou Z."/>
            <person name="Guo Q."/>
            <person name="Fokkens L."/>
            <person name="Miskei M."/>
            <person name="Pocsi I."/>
            <person name="Zhang W."/>
            <person name="Chen M."/>
            <person name="Wang L."/>
            <person name="Sun Y."/>
            <person name="Donzelli B.G."/>
            <person name="Gibson D.M."/>
            <person name="Nelson D.R."/>
            <person name="Luo J.G."/>
            <person name="Rep M."/>
            <person name="Liu H."/>
            <person name="Yang S."/>
            <person name="Wang J."/>
            <person name="Krasnoff S.B."/>
            <person name="Xu Y."/>
            <person name="Molnar I."/>
            <person name="Lin M."/>
        </authorList>
    </citation>
    <scope>NUCLEOTIDE SEQUENCE [LARGE SCALE GENOMIC DNA]</scope>
    <source>
        <strain evidence="8 9">ARSEF 6962</strain>
    </source>
</reference>
<gene>
    <name evidence="8" type="ORF">DCS_07472</name>
</gene>
<dbReference type="GO" id="GO:0000324">
    <property type="term" value="C:fungal-type vacuole"/>
    <property type="evidence" value="ECO:0007669"/>
    <property type="project" value="TreeGrafter"/>
</dbReference>
<dbReference type="Gene3D" id="1.10.287.410">
    <property type="match status" value="1"/>
</dbReference>
<keyword evidence="4" id="KW-0645">Protease</keyword>
<proteinExistence type="inferred from homology"/>
<dbReference type="InParanoid" id="A0A151GEJ1"/>
<dbReference type="EMBL" id="LAYC01000003">
    <property type="protein sequence ID" value="KYK55509.1"/>
    <property type="molecule type" value="Genomic_DNA"/>
</dbReference>
<keyword evidence="6" id="KW-0325">Glycoprotein</keyword>
<feature type="chain" id="PRO_5007580456" description="carboxypeptidase C" evidence="7">
    <location>
        <begin position="18"/>
        <end position="485"/>
    </location>
</feature>
<keyword evidence="9" id="KW-1185">Reference proteome</keyword>
<sequence>MPSFLSALALAAAAVTAATVPQPSAPSPPSLNDYQSFVLGNGHIVNKTERKPSLAELGVDNVTQHSGYIDVADDKHLFYWFFESRNDPENDPVVLWLNGGPGCSSMIGLFDEVGPVTAPAENLTLVRNAHSWNNNASIIFLDQPVGTGFSYGASNVSTTAEASRDVYAFLTLFFEKFPDYSKLDFHMAGKSYAGTYIPIFAHEILSRANGSIKLKSVMIGNGITDPLTQYGALRPMACGGGGHEPVLDETQCNAMDEALPSCENLIRQCQDEGKAKECELAREPCDLNLLDTYSKFNRSRAKECGLARVRCDLNLLDAYSKSNRSLCDVRRAQGSLGVSFGREFLNLPHVQDALGVKPSRFDICSDQVYFDFVRGESMLPAYKFVPKILDKISVLIYAGDASLICNWLGNRAWVHKLDWTGSKDFNEAADDRLRISPDREAYGEIKSAKNLAFARVYGAGKNVATDRPEAALDLFNRWVGGEWSK</sequence>
<dbReference type="EC" id="3.4.16.5" evidence="2"/>
<evidence type="ECO:0000256" key="5">
    <source>
        <dbReference type="ARBA" id="ARBA00022801"/>
    </source>
</evidence>
<evidence type="ECO:0000256" key="1">
    <source>
        <dbReference type="ARBA" id="ARBA00009431"/>
    </source>
</evidence>
<dbReference type="PANTHER" id="PTHR11802">
    <property type="entry name" value="SERINE PROTEASE FAMILY S10 SERINE CARBOXYPEPTIDASE"/>
    <property type="match status" value="1"/>
</dbReference>
<dbReference type="SUPFAM" id="SSF53474">
    <property type="entry name" value="alpha/beta-Hydrolases"/>
    <property type="match status" value="1"/>
</dbReference>
<dbReference type="PANTHER" id="PTHR11802:SF113">
    <property type="entry name" value="SERINE CARBOXYPEPTIDASE CTSA-4.1"/>
    <property type="match status" value="1"/>
</dbReference>
<keyword evidence="3 8" id="KW-0121">Carboxypeptidase</keyword>
<evidence type="ECO:0000256" key="2">
    <source>
        <dbReference type="ARBA" id="ARBA00012446"/>
    </source>
</evidence>
<dbReference type="RefSeq" id="XP_040654861.1">
    <property type="nucleotide sequence ID" value="XM_040804757.1"/>
</dbReference>
<dbReference type="STRING" id="98403.A0A151GEJ1"/>
<protein>
    <recommendedName>
        <fullName evidence="2">carboxypeptidase C</fullName>
        <ecNumber evidence="2">3.4.16.5</ecNumber>
    </recommendedName>
</protein>
<accession>A0A151GEJ1</accession>
<name>A0A151GEJ1_DRECN</name>
<dbReference type="AlphaFoldDB" id="A0A151GEJ1"/>
<keyword evidence="5" id="KW-0378">Hydrolase</keyword>
<dbReference type="PRINTS" id="PR00724">
    <property type="entry name" value="CRBOXYPTASEC"/>
</dbReference>
<dbReference type="InterPro" id="IPR001563">
    <property type="entry name" value="Peptidase_S10"/>
</dbReference>
<dbReference type="Gene3D" id="3.40.50.1820">
    <property type="entry name" value="alpha/beta hydrolase"/>
    <property type="match status" value="1"/>
</dbReference>
<keyword evidence="7" id="KW-0732">Signal</keyword>
<organism evidence="8 9">
    <name type="scientific">Drechmeria coniospora</name>
    <name type="common">Nematophagous fungus</name>
    <name type="synonym">Meria coniospora</name>
    <dbReference type="NCBI Taxonomy" id="98403"/>
    <lineage>
        <taxon>Eukaryota</taxon>
        <taxon>Fungi</taxon>
        <taxon>Dikarya</taxon>
        <taxon>Ascomycota</taxon>
        <taxon>Pezizomycotina</taxon>
        <taxon>Sordariomycetes</taxon>
        <taxon>Hypocreomycetidae</taxon>
        <taxon>Hypocreales</taxon>
        <taxon>Ophiocordycipitaceae</taxon>
        <taxon>Drechmeria</taxon>
    </lineage>
</organism>
<dbReference type="GO" id="GO:0006508">
    <property type="term" value="P:proteolysis"/>
    <property type="evidence" value="ECO:0007669"/>
    <property type="project" value="UniProtKB-KW"/>
</dbReference>
<evidence type="ECO:0000313" key="8">
    <source>
        <dbReference type="EMBL" id="KYK55509.1"/>
    </source>
</evidence>
<dbReference type="Proteomes" id="UP000076580">
    <property type="component" value="Chromosome 03"/>
</dbReference>
<dbReference type="GO" id="GO:0004185">
    <property type="term" value="F:serine-type carboxypeptidase activity"/>
    <property type="evidence" value="ECO:0007669"/>
    <property type="project" value="UniProtKB-EC"/>
</dbReference>
<dbReference type="GeneID" id="63720115"/>
<evidence type="ECO:0000313" key="9">
    <source>
        <dbReference type="Proteomes" id="UP000076580"/>
    </source>
</evidence>